<proteinExistence type="inferred from homology"/>
<comment type="similarity">
    <text evidence="5">Belongs to the alkaline phosphatase family.</text>
</comment>
<dbReference type="Proteomes" id="UP000281553">
    <property type="component" value="Unassembled WGS sequence"/>
</dbReference>
<feature type="binding site" evidence="4">
    <location>
        <position position="59"/>
    </location>
    <ligand>
        <name>Mg(2+)</name>
        <dbReference type="ChEBI" id="CHEBI:18420"/>
    </ligand>
</feature>
<feature type="binding site" evidence="4">
    <location>
        <position position="386"/>
    </location>
    <ligand>
        <name>Zn(2+)</name>
        <dbReference type="ChEBI" id="CHEBI:29105"/>
        <label>2</label>
    </ligand>
</feature>
<accession>A0A3P6T2I0</accession>
<dbReference type="SMART" id="SM00098">
    <property type="entry name" value="alkPPc"/>
    <property type="match status" value="1"/>
</dbReference>
<feature type="binding site" evidence="4">
    <location>
        <position position="185"/>
    </location>
    <ligand>
        <name>Mg(2+)</name>
        <dbReference type="ChEBI" id="CHEBI:18420"/>
    </ligand>
</feature>
<dbReference type="GO" id="GO:0004035">
    <property type="term" value="F:alkaline phosphatase activity"/>
    <property type="evidence" value="ECO:0007669"/>
    <property type="project" value="UniProtKB-EC"/>
</dbReference>
<dbReference type="Gene3D" id="3.40.720.10">
    <property type="entry name" value="Alkaline Phosphatase, subunit A"/>
    <property type="match status" value="1"/>
</dbReference>
<keyword evidence="2" id="KW-0597">Phosphoprotein</keyword>
<keyword evidence="4" id="KW-0479">Metal-binding</keyword>
<feature type="active site" description="Phosphoserine intermediate" evidence="3">
    <location>
        <position position="117"/>
    </location>
</feature>
<dbReference type="AlphaFoldDB" id="A0A3P6T2I0"/>
<gene>
    <name evidence="6" type="ORF">DILT_LOCUS3301</name>
</gene>
<evidence type="ECO:0000256" key="5">
    <source>
        <dbReference type="RuleBase" id="RU003946"/>
    </source>
</evidence>
<organism evidence="6 7">
    <name type="scientific">Dibothriocephalus latus</name>
    <name type="common">Fish tapeworm</name>
    <name type="synonym">Diphyllobothrium latum</name>
    <dbReference type="NCBI Taxonomy" id="60516"/>
    <lineage>
        <taxon>Eukaryota</taxon>
        <taxon>Metazoa</taxon>
        <taxon>Spiralia</taxon>
        <taxon>Lophotrochozoa</taxon>
        <taxon>Platyhelminthes</taxon>
        <taxon>Cestoda</taxon>
        <taxon>Eucestoda</taxon>
        <taxon>Diphyllobothriidea</taxon>
        <taxon>Diphyllobothriidae</taxon>
        <taxon>Dibothriocephalus</taxon>
    </lineage>
</organism>
<dbReference type="OrthoDB" id="5818554at2759"/>
<dbReference type="GO" id="GO:0046872">
    <property type="term" value="F:metal ion binding"/>
    <property type="evidence" value="ECO:0007669"/>
    <property type="project" value="UniProtKB-KW"/>
</dbReference>
<feature type="binding site" evidence="4">
    <location>
        <position position="339"/>
    </location>
    <ligand>
        <name>Mg(2+)</name>
        <dbReference type="ChEBI" id="CHEBI:18420"/>
    </ligand>
</feature>
<keyword evidence="4" id="KW-0460">Magnesium</keyword>
<feature type="binding site" evidence="4">
    <location>
        <position position="344"/>
    </location>
    <ligand>
        <name>Mg(2+)</name>
        <dbReference type="ChEBI" id="CHEBI:18420"/>
    </ligand>
</feature>
<feature type="binding site" evidence="4">
    <location>
        <position position="385"/>
    </location>
    <ligand>
        <name>Zn(2+)</name>
        <dbReference type="ChEBI" id="CHEBI:29105"/>
        <label>2</label>
    </ligand>
</feature>
<dbReference type="PANTHER" id="PTHR11596">
    <property type="entry name" value="ALKALINE PHOSPHATASE"/>
    <property type="match status" value="1"/>
</dbReference>
<sequence>MVRPSVSISDEVLPIPAEEIPAAYWEADARMNFEESEKIMSDKAKDARKAKNVILFLGDGMGLPSIAAGRFYANKKLDGKPSKFSFENWDYNTVARTYDLETMVMLCVKKNLSTPPSPKCNGLLHYLTLAGTKTRTGMLGVSGAIKVKECVAYNDTVKTISILKAAAKAGKATGILTTARVTHASPAGAFGHSAFRDWESDKDVQKDCQTDCSCVDLAQQLALENLDVNVILGGGRAKFLPNTTKLATDENERLDGKDLTDMWLKAQLAKGRKAAYAGTIEAYKAVDTSKVDYFMGLLYPSHLPYVLHRTPGEPTLPELTEKAIQILQHNPNGFFLFVEGGRIDHGHHDNKAKHALTELVEMSEAVDKAVSMVNMEETLIIVTADHSHSFEIVGRPARFDSLLVKDKHYGPNALDKKGLLPLMYINGPGAPVNETRKDVNKMTDEETSGNDFLQQALVPIRWSTHGGDDVPVYATGPFSWMFHRTVDNTFIAQTMKYAMCVEPYTAEEHCSRSTSDTDGTATVHKPFFGAILAFLVLLFRP</sequence>
<protein>
    <recommendedName>
        <fullName evidence="1">alkaline phosphatase</fullName>
        <ecNumber evidence="1">3.1.3.1</ecNumber>
    </recommendedName>
</protein>
<dbReference type="SUPFAM" id="SSF53649">
    <property type="entry name" value="Alkaline phosphatase-like"/>
    <property type="match status" value="1"/>
</dbReference>
<dbReference type="PRINTS" id="PR00113">
    <property type="entry name" value="ALKPHPHTASE"/>
</dbReference>
<feature type="binding site" evidence="4">
    <location>
        <position position="348"/>
    </location>
    <ligand>
        <name>Zn(2+)</name>
        <dbReference type="ChEBI" id="CHEBI:29105"/>
        <label>2</label>
    </ligand>
</feature>
<dbReference type="EC" id="3.1.3.1" evidence="1"/>
<evidence type="ECO:0000313" key="6">
    <source>
        <dbReference type="EMBL" id="VDK82036.1"/>
    </source>
</evidence>
<evidence type="ECO:0000256" key="1">
    <source>
        <dbReference type="ARBA" id="ARBA00012647"/>
    </source>
</evidence>
<evidence type="ECO:0000256" key="4">
    <source>
        <dbReference type="PIRSR" id="PIRSR601952-2"/>
    </source>
</evidence>
<feature type="binding site" evidence="4">
    <location>
        <position position="59"/>
    </location>
    <ligand>
        <name>Zn(2+)</name>
        <dbReference type="ChEBI" id="CHEBI:29105"/>
        <label>2</label>
    </ligand>
</feature>
<dbReference type="Pfam" id="PF00245">
    <property type="entry name" value="Alk_phosphatase"/>
    <property type="match status" value="1"/>
</dbReference>
<reference evidence="6 7" key="1">
    <citation type="submission" date="2018-11" db="EMBL/GenBank/DDBJ databases">
        <authorList>
            <consortium name="Pathogen Informatics"/>
        </authorList>
    </citation>
    <scope>NUCLEOTIDE SEQUENCE [LARGE SCALE GENOMIC DNA]</scope>
</reference>
<comment type="cofactor">
    <cofactor evidence="4">
        <name>Mg(2+)</name>
        <dbReference type="ChEBI" id="CHEBI:18420"/>
    </cofactor>
    <text evidence="4">Binds 1 Mg(2+) ion.</text>
</comment>
<dbReference type="PANTHER" id="PTHR11596:SF5">
    <property type="entry name" value="ALKALINE PHOSPHATASE"/>
    <property type="match status" value="1"/>
</dbReference>
<dbReference type="EMBL" id="UYRU01043441">
    <property type="protein sequence ID" value="VDK82036.1"/>
    <property type="molecule type" value="Genomic_DNA"/>
</dbReference>
<feature type="binding site" evidence="4">
    <location>
        <position position="465"/>
    </location>
    <ligand>
        <name>Zn(2+)</name>
        <dbReference type="ChEBI" id="CHEBI:29105"/>
        <label>2</label>
    </ligand>
</feature>
<dbReference type="CDD" id="cd16012">
    <property type="entry name" value="ALP"/>
    <property type="match status" value="1"/>
</dbReference>
<dbReference type="InterPro" id="IPR017850">
    <property type="entry name" value="Alkaline_phosphatase_core_sf"/>
</dbReference>
<evidence type="ECO:0000256" key="3">
    <source>
        <dbReference type="PIRSR" id="PIRSR601952-1"/>
    </source>
</evidence>
<dbReference type="InterPro" id="IPR001952">
    <property type="entry name" value="Alkaline_phosphatase"/>
</dbReference>
<keyword evidence="7" id="KW-1185">Reference proteome</keyword>
<name>A0A3P6T2I0_DIBLA</name>
<comment type="cofactor">
    <cofactor evidence="4">
        <name>Zn(2+)</name>
        <dbReference type="ChEBI" id="CHEBI:29105"/>
    </cofactor>
    <text evidence="4">Binds 2 Zn(2+) ions.</text>
</comment>
<evidence type="ECO:0000256" key="2">
    <source>
        <dbReference type="ARBA" id="ARBA00022553"/>
    </source>
</evidence>
<evidence type="ECO:0000313" key="7">
    <source>
        <dbReference type="Proteomes" id="UP000281553"/>
    </source>
</evidence>
<keyword evidence="4" id="KW-0862">Zinc</keyword>
<feature type="binding site" evidence="4">
    <location>
        <position position="183"/>
    </location>
    <ligand>
        <name>Mg(2+)</name>
        <dbReference type="ChEBI" id="CHEBI:18420"/>
    </ligand>
</feature>